<organism evidence="2 3">
    <name type="scientific">Marinibactrum halimedae</name>
    <dbReference type="NCBI Taxonomy" id="1444977"/>
    <lineage>
        <taxon>Bacteria</taxon>
        <taxon>Pseudomonadati</taxon>
        <taxon>Pseudomonadota</taxon>
        <taxon>Gammaproteobacteria</taxon>
        <taxon>Cellvibrionales</taxon>
        <taxon>Cellvibrionaceae</taxon>
        <taxon>Marinibactrum</taxon>
    </lineage>
</organism>
<name>A0AA37TAF9_9GAMM</name>
<reference evidence="2 3" key="1">
    <citation type="journal article" date="2014" name="Int. J. Syst. Evol. Microbiol.">
        <title>Complete genome sequence of Corynebacterium casei LMG S-19264T (=DSM 44701T), isolated from a smear-ripened cheese.</title>
        <authorList>
            <consortium name="US DOE Joint Genome Institute (JGI-PGF)"/>
            <person name="Walter F."/>
            <person name="Albersmeier A."/>
            <person name="Kalinowski J."/>
            <person name="Ruckert C."/>
        </authorList>
    </citation>
    <scope>NUCLEOTIDE SEQUENCE [LARGE SCALE GENOMIC DNA]</scope>
    <source>
        <strain evidence="2 3">NBRC 110095</strain>
    </source>
</reference>
<dbReference type="EMBL" id="BSPD01000091">
    <property type="protein sequence ID" value="GLS27842.1"/>
    <property type="molecule type" value="Genomic_DNA"/>
</dbReference>
<evidence type="ECO:0000313" key="3">
    <source>
        <dbReference type="Proteomes" id="UP001156870"/>
    </source>
</evidence>
<sequence>MNPHTLGQLNTLQLGRVIDNDDPEQRGRIKVQLHSVQVALWASVVAPSAGQNYGVSALPKLEETVVIGFLNPDTPLVLGSLWCGNASTPEDITSHEEQYVIRTPAGTVVEFNDEQGPKVEMRTRSGYRVTVTEDGGGEIQLERGGQSVTLSPSSIDINASGPVNINASQVSVSASMVQVDAGISRFSGVVQADTVIATSVVGTTYTPGAGNVW</sequence>
<accession>A0AA37TAF9</accession>
<feature type="domain" description="Gp5/Type VI secretion system Vgr protein OB-fold" evidence="1">
    <location>
        <begin position="14"/>
        <end position="82"/>
    </location>
</feature>
<evidence type="ECO:0000313" key="2">
    <source>
        <dbReference type="EMBL" id="GLS27842.1"/>
    </source>
</evidence>
<evidence type="ECO:0000259" key="1">
    <source>
        <dbReference type="Pfam" id="PF04717"/>
    </source>
</evidence>
<dbReference type="InterPro" id="IPR037026">
    <property type="entry name" value="Vgr_OB-fold_dom_sf"/>
</dbReference>
<dbReference type="InterPro" id="IPR006531">
    <property type="entry name" value="Gp5/Vgr_OB"/>
</dbReference>
<dbReference type="Proteomes" id="UP001156870">
    <property type="component" value="Unassembled WGS sequence"/>
</dbReference>
<protein>
    <submittedName>
        <fullName evidence="2">Phage tail protein</fullName>
    </submittedName>
</protein>
<dbReference type="Pfam" id="PF04717">
    <property type="entry name" value="Phage_base_V"/>
    <property type="match status" value="1"/>
</dbReference>
<dbReference type="Gene3D" id="2.40.50.230">
    <property type="entry name" value="Gp5 N-terminal domain"/>
    <property type="match status" value="1"/>
</dbReference>
<proteinExistence type="predicted"/>
<dbReference type="SUPFAM" id="SSF69255">
    <property type="entry name" value="gp5 N-terminal domain-like"/>
    <property type="match status" value="1"/>
</dbReference>
<comment type="caution">
    <text evidence="2">The sequence shown here is derived from an EMBL/GenBank/DDBJ whole genome shotgun (WGS) entry which is preliminary data.</text>
</comment>
<dbReference type="AlphaFoldDB" id="A0AA37TAF9"/>
<keyword evidence="3" id="KW-1185">Reference proteome</keyword>
<gene>
    <name evidence="2" type="ORF">GCM10007877_35610</name>
</gene>
<dbReference type="RefSeq" id="WP_232595211.1">
    <property type="nucleotide sequence ID" value="NZ_BSPD01000091.1"/>
</dbReference>